<gene>
    <name evidence="1" type="primary">Necator_chrV.g19596</name>
    <name evidence="1" type="ORF">RB195_014804</name>
</gene>
<protein>
    <recommendedName>
        <fullName evidence="3">Amino acid transporter transmembrane domain-containing protein</fullName>
    </recommendedName>
</protein>
<evidence type="ECO:0000313" key="1">
    <source>
        <dbReference type="EMBL" id="KAK6756600.1"/>
    </source>
</evidence>
<reference evidence="1 2" key="1">
    <citation type="submission" date="2023-08" db="EMBL/GenBank/DDBJ databases">
        <title>A Necator americanus chromosomal reference genome.</title>
        <authorList>
            <person name="Ilik V."/>
            <person name="Petrzelkova K.J."/>
            <person name="Pardy F."/>
            <person name="Fuh T."/>
            <person name="Niatou-Singa F.S."/>
            <person name="Gouil Q."/>
            <person name="Baker L."/>
            <person name="Ritchie M.E."/>
            <person name="Jex A.R."/>
            <person name="Gazzola D."/>
            <person name="Li H."/>
            <person name="Toshio Fujiwara R."/>
            <person name="Zhan B."/>
            <person name="Aroian R.V."/>
            <person name="Pafco B."/>
            <person name="Schwarz E.M."/>
        </authorList>
    </citation>
    <scope>NUCLEOTIDE SEQUENCE [LARGE SCALE GENOMIC DNA]</scope>
    <source>
        <strain evidence="1 2">Aroian</strain>
        <tissue evidence="1">Whole animal</tissue>
    </source>
</reference>
<comment type="caution">
    <text evidence="1">The sequence shown here is derived from an EMBL/GenBank/DDBJ whole genome shotgun (WGS) entry which is preliminary data.</text>
</comment>
<dbReference type="EMBL" id="JAVFWL010000005">
    <property type="protein sequence ID" value="KAK6756600.1"/>
    <property type="molecule type" value="Genomic_DNA"/>
</dbReference>
<evidence type="ECO:0000313" key="2">
    <source>
        <dbReference type="Proteomes" id="UP001303046"/>
    </source>
</evidence>
<sequence>MPRSCLVRAISDVNVDGVQFLEGSQIIDGLVATLIVFLPTVFYARMLERHTSFEEDLSNGNHIPYDCAASTSKDVQYEYFLSVLPDYL</sequence>
<proteinExistence type="predicted"/>
<accession>A0ABR1E2Y3</accession>
<organism evidence="1 2">
    <name type="scientific">Necator americanus</name>
    <name type="common">Human hookworm</name>
    <dbReference type="NCBI Taxonomy" id="51031"/>
    <lineage>
        <taxon>Eukaryota</taxon>
        <taxon>Metazoa</taxon>
        <taxon>Ecdysozoa</taxon>
        <taxon>Nematoda</taxon>
        <taxon>Chromadorea</taxon>
        <taxon>Rhabditida</taxon>
        <taxon>Rhabditina</taxon>
        <taxon>Rhabditomorpha</taxon>
        <taxon>Strongyloidea</taxon>
        <taxon>Ancylostomatidae</taxon>
        <taxon>Bunostominae</taxon>
        <taxon>Necator</taxon>
    </lineage>
</organism>
<dbReference type="Proteomes" id="UP001303046">
    <property type="component" value="Unassembled WGS sequence"/>
</dbReference>
<name>A0ABR1E2Y3_NECAM</name>
<evidence type="ECO:0008006" key="3">
    <source>
        <dbReference type="Google" id="ProtNLM"/>
    </source>
</evidence>
<keyword evidence="2" id="KW-1185">Reference proteome</keyword>